<sequence>MKTLHIISSILALATVANAHTHSQEQEQDMQPSRLIPQNVTQTPEPWGHHHLHGVPILDTELSPQQKLYWEAYNTTTYLTLESSHQHLLFSHISLLLLSCFLIYPLLLVFNNINSSYLLTLNYVNVLITTLACILYSVYINNVPELFPNMAYSKLVTGLLFFSIIQTALTTLYSLSKYLSHSNYSKLPGLNIHLDDLNSPNPNSSSPASTLYEDDGDEDAGELVDANGNGLNFDINNEDDMDAHFHSSIKTPIVQSPPSNSTQNLLIKKLSSYNSISSFATTFSSLFNILHNISIWGLLVYYFVMLPTGVACLNLMGQSTRIFNLLAHFIKGEVFIIIGIISLARYCGCFAGIGGAWNTAFVDFNHHQDLINPPSNSGIQGVGSGGHNIMNSTFIKLHKLVYGAKNSGLICSFEGIESFLIFFYGSTNIFLEHLASKDGVWTAKDLQHVSIAFMYLGAGLCGLIAEHKLSDWRRSLYSKLTKQSTLNNDASHKLVTPGFSPNPFPVFTIFWTGLLMSKHAQASQLSTDIHVQWGSLLTYGSFFRVFTFLLMSYSPFKESIQCYLPSKPLTELITSFCLICGGLVFMESTDQVIEALAYRGLTPMFTINVSVGVVSLFMAWIMVLFAIKDRLKN</sequence>
<evidence type="ECO:0000256" key="2">
    <source>
        <dbReference type="SAM" id="SignalP"/>
    </source>
</evidence>
<dbReference type="InterPro" id="IPR018825">
    <property type="entry name" value="DUF2427"/>
</dbReference>
<feature type="signal peptide" evidence="2">
    <location>
        <begin position="1"/>
        <end position="19"/>
    </location>
</feature>
<evidence type="ECO:0008006" key="7">
    <source>
        <dbReference type="Google" id="ProtNLM"/>
    </source>
</evidence>
<reference evidence="6" key="1">
    <citation type="journal article" date="2014" name="Microb. Cell Fact.">
        <title>Exploiting Issatchenkia orientalis SD108 for succinic acid production.</title>
        <authorList>
            <person name="Xiao H."/>
            <person name="Shao Z."/>
            <person name="Jiang Y."/>
            <person name="Dole S."/>
            <person name="Zhao H."/>
        </authorList>
    </citation>
    <scope>NUCLEOTIDE SEQUENCE [LARGE SCALE GENOMIC DNA]</scope>
    <source>
        <strain evidence="6">SD108</strain>
    </source>
</reference>
<feature type="transmembrane region" description="Helical" evidence="1">
    <location>
        <begin position="494"/>
        <end position="516"/>
    </location>
</feature>
<evidence type="ECO:0000256" key="1">
    <source>
        <dbReference type="SAM" id="Phobius"/>
    </source>
</evidence>
<keyword evidence="2" id="KW-0732">Signal</keyword>
<dbReference type="AlphaFoldDB" id="A0A099P4T7"/>
<feature type="chain" id="PRO_5001951756" description="Protein YTP1" evidence="2">
    <location>
        <begin position="20"/>
        <end position="633"/>
    </location>
</feature>
<feature type="domain" description="Protein YTP1-like C-terminal" evidence="4">
    <location>
        <begin position="302"/>
        <end position="629"/>
    </location>
</feature>
<comment type="caution">
    <text evidence="5">The sequence shown here is derived from an EMBL/GenBank/DDBJ whole genome shotgun (WGS) entry which is preliminary data.</text>
</comment>
<gene>
    <name evidence="5" type="ORF">JL09_g731</name>
</gene>
<accession>A0A099P4T7</accession>
<feature type="transmembrane region" description="Helical" evidence="1">
    <location>
        <begin position="568"/>
        <end position="585"/>
    </location>
</feature>
<organism evidence="5 6">
    <name type="scientific">Pichia kudriavzevii</name>
    <name type="common">Yeast</name>
    <name type="synonym">Issatchenkia orientalis</name>
    <dbReference type="NCBI Taxonomy" id="4909"/>
    <lineage>
        <taxon>Eukaryota</taxon>
        <taxon>Fungi</taxon>
        <taxon>Dikarya</taxon>
        <taxon>Ascomycota</taxon>
        <taxon>Saccharomycotina</taxon>
        <taxon>Pichiomycetes</taxon>
        <taxon>Pichiales</taxon>
        <taxon>Pichiaceae</taxon>
        <taxon>Pichia</taxon>
    </lineage>
</organism>
<keyword evidence="1" id="KW-1133">Transmembrane helix</keyword>
<proteinExistence type="predicted"/>
<feature type="transmembrane region" description="Helical" evidence="1">
    <location>
        <begin position="605"/>
        <end position="627"/>
    </location>
</feature>
<feature type="transmembrane region" description="Helical" evidence="1">
    <location>
        <begin position="151"/>
        <end position="175"/>
    </location>
</feature>
<feature type="transmembrane region" description="Helical" evidence="1">
    <location>
        <begin position="117"/>
        <end position="139"/>
    </location>
</feature>
<feature type="transmembrane region" description="Helical" evidence="1">
    <location>
        <begin position="89"/>
        <end position="110"/>
    </location>
</feature>
<evidence type="ECO:0000259" key="4">
    <source>
        <dbReference type="Pfam" id="PF10355"/>
    </source>
</evidence>
<protein>
    <recommendedName>
        <fullName evidence="7">Protein YTP1</fullName>
    </recommendedName>
</protein>
<dbReference type="eggNOG" id="ENOG502QW3E">
    <property type="taxonomic scope" value="Eukaryota"/>
</dbReference>
<feature type="transmembrane region" description="Helical" evidence="1">
    <location>
        <begin position="293"/>
        <end position="313"/>
    </location>
</feature>
<evidence type="ECO:0000313" key="6">
    <source>
        <dbReference type="Proteomes" id="UP000029867"/>
    </source>
</evidence>
<feature type="domain" description="DUF2427" evidence="3">
    <location>
        <begin position="73"/>
        <end position="172"/>
    </location>
</feature>
<feature type="transmembrane region" description="Helical" evidence="1">
    <location>
        <begin position="334"/>
        <end position="357"/>
    </location>
</feature>
<dbReference type="PANTHER" id="PTHR31685">
    <property type="entry name" value="INTEGRAL MEMBRANE PROTEIN (AFU_ORTHOLOGUE AFUA_6G12730)-RELATED"/>
    <property type="match status" value="1"/>
</dbReference>
<dbReference type="Pfam" id="PF10355">
    <property type="entry name" value="Ytp1"/>
    <property type="match status" value="1"/>
</dbReference>
<dbReference type="InterPro" id="IPR018827">
    <property type="entry name" value="YTP1_C"/>
</dbReference>
<dbReference type="Pfam" id="PF10348">
    <property type="entry name" value="DUF2427"/>
    <property type="match status" value="1"/>
</dbReference>
<dbReference type="PANTHER" id="PTHR31685:SF3">
    <property type="entry name" value="INTEGRAL MEMBRANE PROTEIN (AFU_ORTHOLOGUE AFUA_6G12730)"/>
    <property type="match status" value="1"/>
</dbReference>
<dbReference type="Proteomes" id="UP000029867">
    <property type="component" value="Unassembled WGS sequence"/>
</dbReference>
<name>A0A099P4T7_PICKU</name>
<dbReference type="EMBL" id="JQFK01000004">
    <property type="protein sequence ID" value="KGK40038.1"/>
    <property type="molecule type" value="Genomic_DNA"/>
</dbReference>
<keyword evidence="1" id="KW-0472">Membrane</keyword>
<dbReference type="VEuPathDB" id="FungiDB:C5L36_0E00470"/>
<evidence type="ECO:0000259" key="3">
    <source>
        <dbReference type="Pfam" id="PF10348"/>
    </source>
</evidence>
<dbReference type="HOGENOM" id="CLU_012543_1_0_1"/>
<feature type="transmembrane region" description="Helical" evidence="1">
    <location>
        <begin position="446"/>
        <end position="465"/>
    </location>
</feature>
<evidence type="ECO:0000313" key="5">
    <source>
        <dbReference type="EMBL" id="KGK40038.1"/>
    </source>
</evidence>
<keyword evidence="1" id="KW-0812">Transmembrane</keyword>
<feature type="transmembrane region" description="Helical" evidence="1">
    <location>
        <begin position="536"/>
        <end position="556"/>
    </location>
</feature>